<dbReference type="Gene3D" id="2.40.50.230">
    <property type="entry name" value="Gp5 N-terminal domain"/>
    <property type="match status" value="1"/>
</dbReference>
<protein>
    <submittedName>
        <fullName evidence="2">Phage baseplate assembly protein V</fullName>
    </submittedName>
</protein>
<dbReference type="InterPro" id="IPR013046">
    <property type="entry name" value="GpV/Gp45"/>
</dbReference>
<organism evidence="2 3">
    <name type="scientific">Campylobacter gastrosuis</name>
    <dbReference type="NCBI Taxonomy" id="2974576"/>
    <lineage>
        <taxon>Bacteria</taxon>
        <taxon>Pseudomonadati</taxon>
        <taxon>Campylobacterota</taxon>
        <taxon>Epsilonproteobacteria</taxon>
        <taxon>Campylobacterales</taxon>
        <taxon>Campylobacteraceae</taxon>
        <taxon>Campylobacter</taxon>
    </lineage>
</organism>
<proteinExistence type="predicted"/>
<sequence length="204" mass="21389">MLYLGKICEVKEGLSVVRVDYLGTITPFIPYLAVANSFKTHFIPPRVGEAVILCDFGGAKVAIPSIFNHDYKEPSGASDKKEIITYEDGTTLSYDTSTSTLEIASPKIINVIVQNDINITCKNANLTASNTTITSPSVLIKGNTAIQGAINTSGAGGGAGAFSINGNLEIKGSLKTTGSLNVGGNISDSRGDLTNHTNNGYARD</sequence>
<reference evidence="2" key="2">
    <citation type="journal article" date="2023" name="Microorganisms">
        <title>Isolation and Genomic Characteristics of Cat-Borne Campylobacter felis sp. nov. and Sheep-Borne Campylobacter ovis sp. nov.</title>
        <authorList>
            <person name="Wang H."/>
            <person name="Li Y."/>
            <person name="Gu Y."/>
            <person name="Zhou G."/>
            <person name="Chen X."/>
            <person name="Zhang X."/>
            <person name="Shao Z."/>
            <person name="Zhang J."/>
            <person name="Zhang M."/>
        </authorList>
    </citation>
    <scope>NUCLEOTIDE SEQUENCE</scope>
    <source>
        <strain evidence="2">PS10</strain>
    </source>
</reference>
<dbReference type="InterPro" id="IPR037026">
    <property type="entry name" value="Vgr_OB-fold_dom_sf"/>
</dbReference>
<dbReference type="RefSeq" id="WP_284938669.1">
    <property type="nucleotide sequence ID" value="NZ_JANURM010000027.1"/>
</dbReference>
<dbReference type="Proteomes" id="UP001173801">
    <property type="component" value="Unassembled WGS sequence"/>
</dbReference>
<dbReference type="NCBIfam" id="TIGR01644">
    <property type="entry name" value="phage_P2_V"/>
    <property type="match status" value="1"/>
</dbReference>
<evidence type="ECO:0000313" key="2">
    <source>
        <dbReference type="EMBL" id="MDL0089909.1"/>
    </source>
</evidence>
<keyword evidence="3" id="KW-1185">Reference proteome</keyword>
<accession>A0ABT7HSK1</accession>
<evidence type="ECO:0000313" key="3">
    <source>
        <dbReference type="Proteomes" id="UP001173801"/>
    </source>
</evidence>
<reference evidence="2" key="1">
    <citation type="submission" date="2022-08" db="EMBL/GenBank/DDBJ databases">
        <authorList>
            <person name="Wang H."/>
        </authorList>
    </citation>
    <scope>NUCLEOTIDE SEQUENCE</scope>
    <source>
        <strain evidence="2">PS10</strain>
    </source>
</reference>
<gene>
    <name evidence="2" type="ORF">NYG85_11135</name>
</gene>
<dbReference type="EMBL" id="JANURM010000027">
    <property type="protein sequence ID" value="MDL0089909.1"/>
    <property type="molecule type" value="Genomic_DNA"/>
</dbReference>
<evidence type="ECO:0000256" key="1">
    <source>
        <dbReference type="SAM" id="MobiDB-lite"/>
    </source>
</evidence>
<dbReference type="Gene3D" id="6.20.150.10">
    <property type="match status" value="1"/>
</dbReference>
<name>A0ABT7HSK1_9BACT</name>
<feature type="region of interest" description="Disordered" evidence="1">
    <location>
        <begin position="185"/>
        <end position="204"/>
    </location>
</feature>
<comment type="caution">
    <text evidence="2">The sequence shown here is derived from an EMBL/GenBank/DDBJ whole genome shotgun (WGS) entry which is preliminary data.</text>
</comment>